<sequence length="219" mass="24010">MECFSGSVRVLECPREVCVPSAEDGPYIPLHTHAYTQSSIRAHTGIPSHTDAQVQTPPDRLCEPLDIAEGQQKHKRTCVGVARETVGRMFELLLFHTHVSDHTRTDPHSKTAYEHTQTRTHTHEHTDTHAYEPTGTHTHKRTSNHDREEKGEAGGNADSAVRENVGGVHAYVMTTSGTTGAPTTVAVPHRAIVTNLDEVGDCVQDGLQARGTRSFVVLQ</sequence>
<organism evidence="2 3">
    <name type="scientific">Sphaeroforma arctica JP610</name>
    <dbReference type="NCBI Taxonomy" id="667725"/>
    <lineage>
        <taxon>Eukaryota</taxon>
        <taxon>Ichthyosporea</taxon>
        <taxon>Ichthyophonida</taxon>
        <taxon>Sphaeroforma</taxon>
    </lineage>
</organism>
<feature type="compositionally biased region" description="Basic and acidic residues" evidence="1">
    <location>
        <begin position="101"/>
        <end position="130"/>
    </location>
</feature>
<dbReference type="EMBL" id="KQ249208">
    <property type="protein sequence ID" value="KNC71238.1"/>
    <property type="molecule type" value="Genomic_DNA"/>
</dbReference>
<dbReference type="SUPFAM" id="SSF56801">
    <property type="entry name" value="Acetyl-CoA synthetase-like"/>
    <property type="match status" value="1"/>
</dbReference>
<reference evidence="2 3" key="1">
    <citation type="submission" date="2011-02" db="EMBL/GenBank/DDBJ databases">
        <title>The Genome Sequence of Sphaeroforma arctica JP610.</title>
        <authorList>
            <consortium name="The Broad Institute Genome Sequencing Platform"/>
            <person name="Russ C."/>
            <person name="Cuomo C."/>
            <person name="Young S.K."/>
            <person name="Zeng Q."/>
            <person name="Gargeya S."/>
            <person name="Alvarado L."/>
            <person name="Berlin A."/>
            <person name="Chapman S.B."/>
            <person name="Chen Z."/>
            <person name="Freedman E."/>
            <person name="Gellesch M."/>
            <person name="Goldberg J."/>
            <person name="Griggs A."/>
            <person name="Gujja S."/>
            <person name="Heilman E."/>
            <person name="Heiman D."/>
            <person name="Howarth C."/>
            <person name="Mehta T."/>
            <person name="Neiman D."/>
            <person name="Pearson M."/>
            <person name="Roberts A."/>
            <person name="Saif S."/>
            <person name="Shea T."/>
            <person name="Shenoy N."/>
            <person name="Sisk P."/>
            <person name="Stolte C."/>
            <person name="Sykes S."/>
            <person name="White J."/>
            <person name="Yandava C."/>
            <person name="Burger G."/>
            <person name="Gray M.W."/>
            <person name="Holland P.W.H."/>
            <person name="King N."/>
            <person name="Lang F.B.F."/>
            <person name="Roger A.J."/>
            <person name="Ruiz-Trillo I."/>
            <person name="Haas B."/>
            <person name="Nusbaum C."/>
            <person name="Birren B."/>
        </authorList>
    </citation>
    <scope>NUCLEOTIDE SEQUENCE [LARGE SCALE GENOMIC DNA]</scope>
    <source>
        <strain evidence="2 3">JP610</strain>
    </source>
</reference>
<dbReference type="RefSeq" id="XP_014145140.1">
    <property type="nucleotide sequence ID" value="XM_014289665.1"/>
</dbReference>
<evidence type="ECO:0000313" key="2">
    <source>
        <dbReference type="EMBL" id="KNC71238.1"/>
    </source>
</evidence>
<dbReference type="Gene3D" id="3.40.50.12780">
    <property type="entry name" value="N-terminal domain of ligase-like"/>
    <property type="match status" value="1"/>
</dbReference>
<name>A0A0L0F4V9_9EUKA</name>
<feature type="region of interest" description="Disordered" evidence="1">
    <location>
        <begin position="101"/>
        <end position="159"/>
    </location>
</feature>
<dbReference type="Proteomes" id="UP000054560">
    <property type="component" value="Unassembled WGS sequence"/>
</dbReference>
<dbReference type="AlphaFoldDB" id="A0A0L0F4V9"/>
<dbReference type="GeneID" id="25916729"/>
<protein>
    <submittedName>
        <fullName evidence="2">Uncharacterized protein</fullName>
    </submittedName>
</protein>
<dbReference type="InterPro" id="IPR042099">
    <property type="entry name" value="ANL_N_sf"/>
</dbReference>
<proteinExistence type="predicted"/>
<feature type="non-terminal residue" evidence="2">
    <location>
        <position position="219"/>
    </location>
</feature>
<gene>
    <name evidence="2" type="ORF">SARC_16225</name>
</gene>
<evidence type="ECO:0000256" key="1">
    <source>
        <dbReference type="SAM" id="MobiDB-lite"/>
    </source>
</evidence>
<accession>A0A0L0F4V9</accession>
<feature type="compositionally biased region" description="Basic and acidic residues" evidence="1">
    <location>
        <begin position="143"/>
        <end position="152"/>
    </location>
</feature>
<evidence type="ECO:0000313" key="3">
    <source>
        <dbReference type="Proteomes" id="UP000054560"/>
    </source>
</evidence>
<keyword evidence="3" id="KW-1185">Reference proteome</keyword>